<dbReference type="AlphaFoldDB" id="A0A2U3EHR7"/>
<sequence length="308" mass="33342">MPDRLRGLVLRTGIPQRAWNGAWSPGSLLGIKPYEWLRYNYFVGSHSPKGSRLRGASLPRHAVGTVSAGQDVESLTQPRALRSEEASTGCLGRGPIPAPFPALSASRSVSTQQRVVRESWPATPQPVWRCLASTRGRGSHSAPLRDLNATRDAGALERAGIADVTFPRRCAIPANGIMNDSVRAGDWIVASPGNAVHPGDEGRRRPLSTRARVWPGLDGRLSFGCRRHDTETGSFPAQLLTWGCVTQAAKDDSASPGQFVEHAAWSRWAVVRVSSLIYAVRHGQCRPQREIAADDCRGGASWTDDGMP</sequence>
<accession>A0A2U3EHR7</accession>
<reference evidence="1 2" key="1">
    <citation type="journal article" date="2016" name="Front. Microbiol.">
        <title>Genome and transcriptome sequences reveal the specific parasitism of the nematophagous Purpureocillium lilacinum 36-1.</title>
        <authorList>
            <person name="Xie J."/>
            <person name="Li S."/>
            <person name="Mo C."/>
            <person name="Xiao X."/>
            <person name="Peng D."/>
            <person name="Wang G."/>
            <person name="Xiao Y."/>
        </authorList>
    </citation>
    <scope>NUCLEOTIDE SEQUENCE [LARGE SCALE GENOMIC DNA]</scope>
    <source>
        <strain evidence="1 2">36-1</strain>
    </source>
</reference>
<dbReference type="Proteomes" id="UP000245956">
    <property type="component" value="Unassembled WGS sequence"/>
</dbReference>
<dbReference type="EMBL" id="LCWV01000004">
    <property type="protein sequence ID" value="PWI74065.1"/>
    <property type="molecule type" value="Genomic_DNA"/>
</dbReference>
<comment type="caution">
    <text evidence="1">The sequence shown here is derived from an EMBL/GenBank/DDBJ whole genome shotgun (WGS) entry which is preliminary data.</text>
</comment>
<name>A0A2U3EHR7_PURLI</name>
<protein>
    <submittedName>
        <fullName evidence="1">Uncharacterized protein</fullName>
    </submittedName>
</protein>
<evidence type="ECO:0000313" key="2">
    <source>
        <dbReference type="Proteomes" id="UP000245956"/>
    </source>
</evidence>
<evidence type="ECO:0000313" key="1">
    <source>
        <dbReference type="EMBL" id="PWI74065.1"/>
    </source>
</evidence>
<organism evidence="1 2">
    <name type="scientific">Purpureocillium lilacinum</name>
    <name type="common">Paecilomyces lilacinus</name>
    <dbReference type="NCBI Taxonomy" id="33203"/>
    <lineage>
        <taxon>Eukaryota</taxon>
        <taxon>Fungi</taxon>
        <taxon>Dikarya</taxon>
        <taxon>Ascomycota</taxon>
        <taxon>Pezizomycotina</taxon>
        <taxon>Sordariomycetes</taxon>
        <taxon>Hypocreomycetidae</taxon>
        <taxon>Hypocreales</taxon>
        <taxon>Ophiocordycipitaceae</taxon>
        <taxon>Purpureocillium</taxon>
    </lineage>
</organism>
<proteinExistence type="predicted"/>
<gene>
    <name evidence="1" type="ORF">PCL_09341</name>
</gene>